<gene>
    <name evidence="2" type="ORF">M0R45_019347</name>
</gene>
<evidence type="ECO:0000256" key="1">
    <source>
        <dbReference type="SAM" id="MobiDB-lite"/>
    </source>
</evidence>
<evidence type="ECO:0000313" key="2">
    <source>
        <dbReference type="EMBL" id="KAK9932097.1"/>
    </source>
</evidence>
<reference evidence="2 3" key="1">
    <citation type="journal article" date="2023" name="G3 (Bethesda)">
        <title>A chromosome-length genome assembly and annotation of blackberry (Rubus argutus, cv. 'Hillquist').</title>
        <authorList>
            <person name="Bruna T."/>
            <person name="Aryal R."/>
            <person name="Dudchenko O."/>
            <person name="Sargent D.J."/>
            <person name="Mead D."/>
            <person name="Buti M."/>
            <person name="Cavallini A."/>
            <person name="Hytonen T."/>
            <person name="Andres J."/>
            <person name="Pham M."/>
            <person name="Weisz D."/>
            <person name="Mascagni F."/>
            <person name="Usai G."/>
            <person name="Natali L."/>
            <person name="Bassil N."/>
            <person name="Fernandez G.E."/>
            <person name="Lomsadze A."/>
            <person name="Armour M."/>
            <person name="Olukolu B."/>
            <person name="Poorten T."/>
            <person name="Britton C."/>
            <person name="Davik J."/>
            <person name="Ashrafi H."/>
            <person name="Aiden E.L."/>
            <person name="Borodovsky M."/>
            <person name="Worthington M."/>
        </authorList>
    </citation>
    <scope>NUCLEOTIDE SEQUENCE [LARGE SCALE GENOMIC DNA]</scope>
    <source>
        <strain evidence="2">PI 553951</strain>
    </source>
</reference>
<sequence length="118" mass="12735">MGTGKTGQQLLVLGEAVRGRGVKGDTGWAVQWVAAELEAEVDRAAALVDYLVGWWGNESCSRDGDDGGFCLVWIDGGMKSENKEEERKEKKEKNGEFVSNGGGREKGGETCNYVDCSN</sequence>
<feature type="compositionally biased region" description="Basic and acidic residues" evidence="1">
    <location>
        <begin position="80"/>
        <end position="95"/>
    </location>
</feature>
<keyword evidence="3" id="KW-1185">Reference proteome</keyword>
<protein>
    <submittedName>
        <fullName evidence="2">Uncharacterized protein</fullName>
    </submittedName>
</protein>
<feature type="region of interest" description="Disordered" evidence="1">
    <location>
        <begin position="80"/>
        <end position="109"/>
    </location>
</feature>
<organism evidence="2 3">
    <name type="scientific">Rubus argutus</name>
    <name type="common">Southern blackberry</name>
    <dbReference type="NCBI Taxonomy" id="59490"/>
    <lineage>
        <taxon>Eukaryota</taxon>
        <taxon>Viridiplantae</taxon>
        <taxon>Streptophyta</taxon>
        <taxon>Embryophyta</taxon>
        <taxon>Tracheophyta</taxon>
        <taxon>Spermatophyta</taxon>
        <taxon>Magnoliopsida</taxon>
        <taxon>eudicotyledons</taxon>
        <taxon>Gunneridae</taxon>
        <taxon>Pentapetalae</taxon>
        <taxon>rosids</taxon>
        <taxon>fabids</taxon>
        <taxon>Rosales</taxon>
        <taxon>Rosaceae</taxon>
        <taxon>Rosoideae</taxon>
        <taxon>Rosoideae incertae sedis</taxon>
        <taxon>Rubus</taxon>
    </lineage>
</organism>
<dbReference type="AlphaFoldDB" id="A0AAW1X5Y6"/>
<dbReference type="EMBL" id="JBEDUW010000004">
    <property type="protein sequence ID" value="KAK9932097.1"/>
    <property type="molecule type" value="Genomic_DNA"/>
</dbReference>
<name>A0AAW1X5Y6_RUBAR</name>
<dbReference type="Proteomes" id="UP001457282">
    <property type="component" value="Unassembled WGS sequence"/>
</dbReference>
<comment type="caution">
    <text evidence="2">The sequence shown here is derived from an EMBL/GenBank/DDBJ whole genome shotgun (WGS) entry which is preliminary data.</text>
</comment>
<proteinExistence type="predicted"/>
<evidence type="ECO:0000313" key="3">
    <source>
        <dbReference type="Proteomes" id="UP001457282"/>
    </source>
</evidence>
<accession>A0AAW1X5Y6</accession>